<dbReference type="Gene3D" id="3.90.850.10">
    <property type="entry name" value="Fumarylacetoacetase-like, C-terminal domain"/>
    <property type="match status" value="1"/>
</dbReference>
<evidence type="ECO:0000313" key="3">
    <source>
        <dbReference type="EMBL" id="KPL55234.1"/>
    </source>
</evidence>
<name>A0A0P6VVG4_9HYPH</name>
<keyword evidence="1" id="KW-0456">Lyase</keyword>
<dbReference type="PANTHER" id="PTHR30143">
    <property type="entry name" value="ACID HYDRATASE"/>
    <property type="match status" value="1"/>
</dbReference>
<dbReference type="Proteomes" id="UP000048984">
    <property type="component" value="Unassembled WGS sequence"/>
</dbReference>
<dbReference type="GO" id="GO:0005737">
    <property type="term" value="C:cytoplasm"/>
    <property type="evidence" value="ECO:0007669"/>
    <property type="project" value="TreeGrafter"/>
</dbReference>
<dbReference type="RefSeq" id="WP_054361401.1">
    <property type="nucleotide sequence ID" value="NZ_LJYW01000001.1"/>
</dbReference>
<evidence type="ECO:0000313" key="4">
    <source>
        <dbReference type="Proteomes" id="UP000048984"/>
    </source>
</evidence>
<keyword evidence="4" id="KW-1185">Reference proteome</keyword>
<reference evidence="3 4" key="1">
    <citation type="submission" date="2015-09" db="EMBL/GenBank/DDBJ databases">
        <authorList>
            <person name="Jackson K.R."/>
            <person name="Lunt B.L."/>
            <person name="Fisher J.N.B."/>
            <person name="Gardner A.V."/>
            <person name="Bailey M.E."/>
            <person name="Deus L.M."/>
            <person name="Earl A.S."/>
            <person name="Gibby P.D."/>
            <person name="Hartmann K.A."/>
            <person name="Liu J.E."/>
            <person name="Manci A.M."/>
            <person name="Nielsen D.A."/>
            <person name="Solomon M.B."/>
            <person name="Breakwell D.P."/>
            <person name="Burnett S.H."/>
            <person name="Grose J.H."/>
        </authorList>
    </citation>
    <scope>NUCLEOTIDE SEQUENCE [LARGE SCALE GENOMIC DNA]</scope>
    <source>
        <strain evidence="3 4">16</strain>
    </source>
</reference>
<accession>A0A0P6VVG4</accession>
<dbReference type="EMBL" id="LJYW01000001">
    <property type="protein sequence ID" value="KPL55234.1"/>
    <property type="molecule type" value="Genomic_DNA"/>
</dbReference>
<reference evidence="3 4" key="2">
    <citation type="submission" date="2015-10" db="EMBL/GenBank/DDBJ databases">
        <title>Draft Genome Sequence of Prosthecomicrobium hirschii ATCC 27832.</title>
        <authorList>
            <person name="Daniel J."/>
            <person name="Givan S.A."/>
            <person name="Brun Y.V."/>
            <person name="Brown P.J."/>
        </authorList>
    </citation>
    <scope>NUCLEOTIDE SEQUENCE [LARGE SCALE GENOMIC DNA]</scope>
    <source>
        <strain evidence="3 4">16</strain>
    </source>
</reference>
<dbReference type="InterPro" id="IPR036663">
    <property type="entry name" value="Fumarylacetoacetase_C_sf"/>
</dbReference>
<proteinExistence type="predicted"/>
<dbReference type="STRING" id="665126.ABB55_25845"/>
<gene>
    <name evidence="3" type="ORF">ABB55_25845</name>
</gene>
<feature type="domain" description="Fumarylacetoacetase-like C-terminal" evidence="2">
    <location>
        <begin position="99"/>
        <end position="259"/>
    </location>
</feature>
<sequence>MERDGAAAAETVWAAWQAGERFEALPEAQRPADRREGYRIQALLAALSARPVVGWKIAATSAAGQRHINVGGPLIGRLLAERVHPAGADVPFGANAMAVAEPEFCFRMARDLPPRAEPYGVAEVLDAVAALHLAIELPDSRFRDFTKAGEAQLLADNACAHEFVLGPEAPALWRDLDLAAHRVSGRVVGGPVHEGGGFNVLGDPRVALAWAANELSGLGIPLKAGEIVTTGTCVVPIPIARGDRVEMDFGSLGTVACRLV</sequence>
<dbReference type="SUPFAM" id="SSF56529">
    <property type="entry name" value="FAH"/>
    <property type="match status" value="1"/>
</dbReference>
<evidence type="ECO:0000256" key="1">
    <source>
        <dbReference type="ARBA" id="ARBA00023239"/>
    </source>
</evidence>
<dbReference type="PANTHER" id="PTHR30143:SF0">
    <property type="entry name" value="2-KETO-4-PENTENOATE HYDRATASE"/>
    <property type="match status" value="1"/>
</dbReference>
<protein>
    <submittedName>
        <fullName evidence="3">Hydratase</fullName>
    </submittedName>
</protein>
<dbReference type="InterPro" id="IPR050772">
    <property type="entry name" value="Hydratase-Decarb/MhpD_sf"/>
</dbReference>
<dbReference type="GO" id="GO:0008684">
    <property type="term" value="F:2-oxopent-4-enoate hydratase activity"/>
    <property type="evidence" value="ECO:0007669"/>
    <property type="project" value="TreeGrafter"/>
</dbReference>
<dbReference type="InterPro" id="IPR011234">
    <property type="entry name" value="Fumarylacetoacetase-like_C"/>
</dbReference>
<dbReference type="AlphaFoldDB" id="A0A0P6VVG4"/>
<dbReference type="Pfam" id="PF01557">
    <property type="entry name" value="FAA_hydrolase"/>
    <property type="match status" value="1"/>
</dbReference>
<comment type="caution">
    <text evidence="3">The sequence shown here is derived from an EMBL/GenBank/DDBJ whole genome shotgun (WGS) entry which is preliminary data.</text>
</comment>
<evidence type="ECO:0000259" key="2">
    <source>
        <dbReference type="Pfam" id="PF01557"/>
    </source>
</evidence>
<organism evidence="3 4">
    <name type="scientific">Prosthecodimorpha hirschii</name>
    <dbReference type="NCBI Taxonomy" id="665126"/>
    <lineage>
        <taxon>Bacteria</taxon>
        <taxon>Pseudomonadati</taxon>
        <taxon>Pseudomonadota</taxon>
        <taxon>Alphaproteobacteria</taxon>
        <taxon>Hyphomicrobiales</taxon>
        <taxon>Ancalomicrobiaceae</taxon>
        <taxon>Prosthecodimorpha</taxon>
    </lineage>
</organism>